<keyword evidence="2 6" id="KW-0812">Transmembrane</keyword>
<comment type="subcellular location">
    <subcellularLocation>
        <location evidence="6">Cell membrane</location>
        <topology evidence="6">Multi-pass membrane protein</topology>
    </subcellularLocation>
    <subcellularLocation>
        <location evidence="1">Membrane</location>
        <topology evidence="1">Multi-pass membrane protein</topology>
    </subcellularLocation>
</comment>
<feature type="transmembrane region" description="Helical" evidence="6">
    <location>
        <begin position="251"/>
        <end position="269"/>
    </location>
</feature>
<dbReference type="GO" id="GO:0046677">
    <property type="term" value="P:response to antibiotic"/>
    <property type="evidence" value="ECO:0007669"/>
    <property type="project" value="UniProtKB-KW"/>
</dbReference>
<dbReference type="InterPro" id="IPR000412">
    <property type="entry name" value="ABC_2_transport"/>
</dbReference>
<keyword evidence="6" id="KW-1003">Cell membrane</keyword>
<keyword evidence="6" id="KW-0813">Transport</keyword>
<comment type="similarity">
    <text evidence="6">Belongs to the ABC-2 integral membrane protein family.</text>
</comment>
<dbReference type="Pfam" id="PF01061">
    <property type="entry name" value="ABC2_membrane"/>
    <property type="match status" value="1"/>
</dbReference>
<name>A0A401W5W8_STREY</name>
<protein>
    <recommendedName>
        <fullName evidence="6">Transport permease protein</fullName>
    </recommendedName>
</protein>
<evidence type="ECO:0000256" key="2">
    <source>
        <dbReference type="ARBA" id="ARBA00022692"/>
    </source>
</evidence>
<dbReference type="PROSITE" id="PS51012">
    <property type="entry name" value="ABC_TM2"/>
    <property type="match status" value="1"/>
</dbReference>
<keyword evidence="10" id="KW-1185">Reference proteome</keyword>
<feature type="transmembrane region" description="Helical" evidence="6">
    <location>
        <begin position="85"/>
        <end position="103"/>
    </location>
</feature>
<sequence>MSVADVKAVEQEPGTGAGTGARTGTRERLAALFRAELILLGRNRTALFMTLLMPLIMAFAMRQAVSSMPLQANGLSVGTVLLPGTIGFVLLFAVYSSVTGSLVTRREELVLKRLRCGELSDREILAGSALPAVLLGVAQIVLLAVLGGFFLEAGPPRAPHLVVLGVLLGMLIAVAMAAASTGITKSAEAAQLTTMPFVFVSMAGSGMIVPLDILPDKIADILELLPLSPVMGLVRDGWIGQGDLTETLKRLVIALVWAGLAVFAVRRWFRWEPRH</sequence>
<organism evidence="9 10">
    <name type="scientific">Streptomyces paromomycinus</name>
    <name type="common">Streptomyces rimosus subsp. paromomycinus</name>
    <dbReference type="NCBI Taxonomy" id="92743"/>
    <lineage>
        <taxon>Bacteria</taxon>
        <taxon>Bacillati</taxon>
        <taxon>Actinomycetota</taxon>
        <taxon>Actinomycetes</taxon>
        <taxon>Kitasatosporales</taxon>
        <taxon>Streptomycetaceae</taxon>
        <taxon>Streptomyces</taxon>
    </lineage>
</organism>
<feature type="transmembrane region" description="Helical" evidence="6">
    <location>
        <begin position="195"/>
        <end position="214"/>
    </location>
</feature>
<evidence type="ECO:0000313" key="10">
    <source>
        <dbReference type="Proteomes" id="UP000286746"/>
    </source>
</evidence>
<accession>A0A401W5W8</accession>
<dbReference type="InterPro" id="IPR013525">
    <property type="entry name" value="ABC2_TM"/>
</dbReference>
<feature type="transmembrane region" description="Helical" evidence="6">
    <location>
        <begin position="162"/>
        <end position="183"/>
    </location>
</feature>
<dbReference type="GO" id="GO:0043190">
    <property type="term" value="C:ATP-binding cassette (ABC) transporter complex"/>
    <property type="evidence" value="ECO:0007669"/>
    <property type="project" value="InterPro"/>
</dbReference>
<evidence type="ECO:0000259" key="8">
    <source>
        <dbReference type="PROSITE" id="PS51012"/>
    </source>
</evidence>
<gene>
    <name evidence="9" type="ORF">GKJPGBOP_04381</name>
</gene>
<comment type="caution">
    <text evidence="9">The sequence shown here is derived from an EMBL/GenBank/DDBJ whole genome shotgun (WGS) entry which is preliminary data.</text>
</comment>
<feature type="region of interest" description="Disordered" evidence="7">
    <location>
        <begin position="1"/>
        <end position="22"/>
    </location>
</feature>
<dbReference type="RefSeq" id="WP_125055470.1">
    <property type="nucleotide sequence ID" value="NZ_BHZD01000001.1"/>
</dbReference>
<dbReference type="InterPro" id="IPR047817">
    <property type="entry name" value="ABC2_TM_bact-type"/>
</dbReference>
<dbReference type="Proteomes" id="UP000286746">
    <property type="component" value="Unassembled WGS sequence"/>
</dbReference>
<dbReference type="PANTHER" id="PTHR43027:SF2">
    <property type="entry name" value="TRANSPORT PERMEASE PROTEIN"/>
    <property type="match status" value="1"/>
</dbReference>
<evidence type="ECO:0000256" key="6">
    <source>
        <dbReference type="RuleBase" id="RU361157"/>
    </source>
</evidence>
<keyword evidence="4 6" id="KW-0472">Membrane</keyword>
<evidence type="ECO:0000256" key="7">
    <source>
        <dbReference type="SAM" id="MobiDB-lite"/>
    </source>
</evidence>
<evidence type="ECO:0000256" key="1">
    <source>
        <dbReference type="ARBA" id="ARBA00004141"/>
    </source>
</evidence>
<dbReference type="AlphaFoldDB" id="A0A401W5W8"/>
<evidence type="ECO:0000256" key="5">
    <source>
        <dbReference type="ARBA" id="ARBA00023251"/>
    </source>
</evidence>
<dbReference type="PANTHER" id="PTHR43027">
    <property type="entry name" value="DOXORUBICIN RESISTANCE ABC TRANSPORTER PERMEASE PROTEIN DRRC-RELATED"/>
    <property type="match status" value="1"/>
</dbReference>
<dbReference type="InterPro" id="IPR052902">
    <property type="entry name" value="ABC-2_transporter"/>
</dbReference>
<feature type="domain" description="ABC transmembrane type-2" evidence="8">
    <location>
        <begin position="45"/>
        <end position="268"/>
    </location>
</feature>
<evidence type="ECO:0000256" key="3">
    <source>
        <dbReference type="ARBA" id="ARBA00022989"/>
    </source>
</evidence>
<proteinExistence type="inferred from homology"/>
<keyword evidence="3 6" id="KW-1133">Transmembrane helix</keyword>
<feature type="transmembrane region" description="Helical" evidence="6">
    <location>
        <begin position="46"/>
        <end position="65"/>
    </location>
</feature>
<dbReference type="EMBL" id="BHZD01000001">
    <property type="protein sequence ID" value="GCD44679.1"/>
    <property type="molecule type" value="Genomic_DNA"/>
</dbReference>
<evidence type="ECO:0000256" key="4">
    <source>
        <dbReference type="ARBA" id="ARBA00023136"/>
    </source>
</evidence>
<dbReference type="PIRSF" id="PIRSF006648">
    <property type="entry name" value="DrrB"/>
    <property type="match status" value="1"/>
</dbReference>
<keyword evidence="5" id="KW-0046">Antibiotic resistance</keyword>
<reference evidence="9 10" key="1">
    <citation type="submission" date="2018-11" db="EMBL/GenBank/DDBJ databases">
        <title>Whole genome sequence of Streptomyces paromomycinus NBRC 15454(T).</title>
        <authorList>
            <person name="Komaki H."/>
            <person name="Tamura T."/>
        </authorList>
    </citation>
    <scope>NUCLEOTIDE SEQUENCE [LARGE SCALE GENOMIC DNA]</scope>
    <source>
        <strain evidence="9 10">NBRC 15454</strain>
    </source>
</reference>
<feature type="transmembrane region" description="Helical" evidence="6">
    <location>
        <begin position="124"/>
        <end position="150"/>
    </location>
</feature>
<dbReference type="GO" id="GO:0140359">
    <property type="term" value="F:ABC-type transporter activity"/>
    <property type="evidence" value="ECO:0007669"/>
    <property type="project" value="InterPro"/>
</dbReference>
<evidence type="ECO:0000313" key="9">
    <source>
        <dbReference type="EMBL" id="GCD44679.1"/>
    </source>
</evidence>